<feature type="signal peptide" evidence="3">
    <location>
        <begin position="1"/>
        <end position="25"/>
    </location>
</feature>
<feature type="compositionally biased region" description="Low complexity" evidence="2">
    <location>
        <begin position="943"/>
        <end position="954"/>
    </location>
</feature>
<protein>
    <submittedName>
        <fullName evidence="4">Stress up-regulated Nod 19 protein</fullName>
    </submittedName>
</protein>
<dbReference type="SUPFAM" id="SSF48452">
    <property type="entry name" value="TPR-like"/>
    <property type="match status" value="1"/>
</dbReference>
<dbReference type="Pfam" id="PF07712">
    <property type="entry name" value="SURNod19"/>
    <property type="match status" value="1"/>
</dbReference>
<dbReference type="Gene3D" id="1.25.40.10">
    <property type="entry name" value="Tetratricopeptide repeat domain"/>
    <property type="match status" value="1"/>
</dbReference>
<accession>A0A834VZZ3</accession>
<dbReference type="SMART" id="SM00028">
    <property type="entry name" value="TPR"/>
    <property type="match status" value="2"/>
</dbReference>
<dbReference type="PANTHER" id="PTHR33390:SF1">
    <property type="entry name" value="STRESS UP-REGULATED NOD 19 PROTEIN"/>
    <property type="match status" value="1"/>
</dbReference>
<organism evidence="4 5">
    <name type="scientific">Senna tora</name>
    <dbReference type="NCBI Taxonomy" id="362788"/>
    <lineage>
        <taxon>Eukaryota</taxon>
        <taxon>Viridiplantae</taxon>
        <taxon>Streptophyta</taxon>
        <taxon>Embryophyta</taxon>
        <taxon>Tracheophyta</taxon>
        <taxon>Spermatophyta</taxon>
        <taxon>Magnoliopsida</taxon>
        <taxon>eudicotyledons</taxon>
        <taxon>Gunneridae</taxon>
        <taxon>Pentapetalae</taxon>
        <taxon>rosids</taxon>
        <taxon>fabids</taxon>
        <taxon>Fabales</taxon>
        <taxon>Fabaceae</taxon>
        <taxon>Caesalpinioideae</taxon>
        <taxon>Cassia clade</taxon>
        <taxon>Senna</taxon>
    </lineage>
</organism>
<dbReference type="PANTHER" id="PTHR33390">
    <property type="entry name" value="STRESS UP-REGULATED NOD 19 PROTEIN"/>
    <property type="match status" value="1"/>
</dbReference>
<proteinExistence type="predicted"/>
<evidence type="ECO:0000313" key="5">
    <source>
        <dbReference type="Proteomes" id="UP000634136"/>
    </source>
</evidence>
<keyword evidence="1" id="KW-0802">TPR repeat</keyword>
<dbReference type="PROSITE" id="PS50005">
    <property type="entry name" value="TPR"/>
    <property type="match status" value="1"/>
</dbReference>
<feature type="compositionally biased region" description="Basic residues" evidence="2">
    <location>
        <begin position="730"/>
        <end position="740"/>
    </location>
</feature>
<feature type="region of interest" description="Disordered" evidence="2">
    <location>
        <begin position="712"/>
        <end position="741"/>
    </location>
</feature>
<dbReference type="InterPro" id="IPR019734">
    <property type="entry name" value="TPR_rpt"/>
</dbReference>
<name>A0A834VZZ3_9FABA</name>
<evidence type="ECO:0000256" key="3">
    <source>
        <dbReference type="SAM" id="SignalP"/>
    </source>
</evidence>
<gene>
    <name evidence="4" type="ORF">G2W53_043028</name>
</gene>
<dbReference type="Pfam" id="PF00515">
    <property type="entry name" value="TPR_1"/>
    <property type="match status" value="1"/>
</dbReference>
<dbReference type="Proteomes" id="UP000634136">
    <property type="component" value="Unassembled WGS sequence"/>
</dbReference>
<dbReference type="InterPro" id="IPR011692">
    <property type="entry name" value="Stress_up-reg_Nod19"/>
</dbReference>
<dbReference type="EMBL" id="JAAIUW010000013">
    <property type="protein sequence ID" value="KAF7803917.1"/>
    <property type="molecule type" value="Genomic_DNA"/>
</dbReference>
<sequence>MRFVLQDWLLSSAILLLLGTPLSHALRNTPNNIKEAVFLSPKFELGPGSVSNKYFFDLEFPRGHIAIKNFTGEVVDEEGNSIPLHQTYLHHWLVVKYHLRKGVTHTGHGMPPKSDYVIARNSGLCQKDSLSQYFGLGSETRKTATYIPDPFGIEIGNPAEIPDGYEEKWLLNVHAIDTRGVQDKKGCTECRCDLYNVTKDEYGKPLSPGYLGGLKCCYDNTHCRVKEGFEASKRRLYMKYTVKWIDWDDSIVPVTVYIFDVTDRLKKLNGSKGMSTEHNCQVEYQVEPCINHEDSSGCIDVKRKGLPMPSGGYVIYGVTHQHAGGLGSTLYGQDGRVICSSKPRYGSGKEAGNEAGYIVGMSTCYPKPGSVQISNGETLTLESNYNSSQRHTGVMGLFYLLVADKLPNQHTMHFSQYPFLSAELPFSAMTFDRRSPARCFLTPPPMWKSRPSTPISETKRSSPATASKADLFHVLHKVPSGDSPYVKAKHVQLVDKDPGKAISMFWGAINAGDRVESALKDMALVMKQLDRSDEAIEAIKSFRHLCPSDSQESLDNILVELYKRSGRIDEEIAMLQHKLKKIEDGVTFVGRRTKQARSQGKKIHITVEQEISRILGNLAWAYLQKGDYKIAEEHYRKALSFEPDRNKQCNLAICLMQMNNITEAKFLLQAVSAAYKSRKIDDSFAKSYERASQMLIEIESQLVGKECRQPFGQNSIDEQKKGSYTESPRGKKSGHVKNRKEKWSVTSEVEVSYTRQKFCESPSDPERRDLKIPHTEPKRCSWGFNYGGGYQRRELWGDGNSDHNKPSLGRPLYQKCKDTAPPVKTDSILKYPEKVQAVDKSLVLYGNASSSVKKSWADMVEEDEEQELFSGGYTSFDDSEEVANDENWNSNMIQQKLETFDLKDESNDESESASAILLRNPAVRRSLCFNQHLTPESREFFCSSSTSPKKASNSEGQRMMKTTENELVFEEKRLVRRNRLKVFQDITLHPGTP</sequence>
<comment type="caution">
    <text evidence="4">The sequence shown here is derived from an EMBL/GenBank/DDBJ whole genome shotgun (WGS) entry which is preliminary data.</text>
</comment>
<dbReference type="PROSITE" id="PS50293">
    <property type="entry name" value="TPR_REGION"/>
    <property type="match status" value="1"/>
</dbReference>
<keyword evidence="3" id="KW-0732">Signal</keyword>
<evidence type="ECO:0000256" key="1">
    <source>
        <dbReference type="PROSITE-ProRule" id="PRU00339"/>
    </source>
</evidence>
<feature type="repeat" description="TPR" evidence="1">
    <location>
        <begin position="612"/>
        <end position="645"/>
    </location>
</feature>
<feature type="chain" id="PRO_5032978383" evidence="3">
    <location>
        <begin position="26"/>
        <end position="993"/>
    </location>
</feature>
<dbReference type="InterPro" id="IPR011990">
    <property type="entry name" value="TPR-like_helical_dom_sf"/>
</dbReference>
<evidence type="ECO:0000256" key="2">
    <source>
        <dbReference type="SAM" id="MobiDB-lite"/>
    </source>
</evidence>
<keyword evidence="5" id="KW-1185">Reference proteome</keyword>
<dbReference type="AlphaFoldDB" id="A0A834VZZ3"/>
<dbReference type="OrthoDB" id="1620277at2759"/>
<reference evidence="4" key="1">
    <citation type="submission" date="2020-09" db="EMBL/GenBank/DDBJ databases">
        <title>Genome-Enabled Discovery of Anthraquinone Biosynthesis in Senna tora.</title>
        <authorList>
            <person name="Kang S.-H."/>
            <person name="Pandey R.P."/>
            <person name="Lee C.-M."/>
            <person name="Sim J.-S."/>
            <person name="Jeong J.-T."/>
            <person name="Choi B.-S."/>
            <person name="Jung M."/>
            <person name="Ginzburg D."/>
            <person name="Zhao K."/>
            <person name="Won S.Y."/>
            <person name="Oh T.-J."/>
            <person name="Yu Y."/>
            <person name="Kim N.-H."/>
            <person name="Lee O.R."/>
            <person name="Lee T.-H."/>
            <person name="Bashyal P."/>
            <person name="Kim T.-S."/>
            <person name="Lee W.-H."/>
            <person name="Kawkins C."/>
            <person name="Kim C.-K."/>
            <person name="Kim J.S."/>
            <person name="Ahn B.O."/>
            <person name="Rhee S.Y."/>
            <person name="Sohng J.K."/>
        </authorList>
    </citation>
    <scope>NUCLEOTIDE SEQUENCE</scope>
    <source>
        <tissue evidence="4">Leaf</tissue>
    </source>
</reference>
<evidence type="ECO:0000313" key="4">
    <source>
        <dbReference type="EMBL" id="KAF7803917.1"/>
    </source>
</evidence>
<feature type="region of interest" description="Disordered" evidence="2">
    <location>
        <begin position="940"/>
        <end position="959"/>
    </location>
</feature>